<dbReference type="SMART" id="SM00408">
    <property type="entry name" value="IGc2"/>
    <property type="match status" value="2"/>
</dbReference>
<keyword evidence="9" id="KW-1185">Reference proteome</keyword>
<feature type="region of interest" description="Disordered" evidence="5">
    <location>
        <begin position="1"/>
        <end position="51"/>
    </location>
</feature>
<feature type="compositionally biased region" description="Basic residues" evidence="5">
    <location>
        <begin position="1"/>
        <end position="11"/>
    </location>
</feature>
<dbReference type="GO" id="GO:1990782">
    <property type="term" value="F:protein tyrosine kinase binding"/>
    <property type="evidence" value="ECO:0007669"/>
    <property type="project" value="TreeGrafter"/>
</dbReference>
<evidence type="ECO:0000256" key="6">
    <source>
        <dbReference type="SAM" id="Phobius"/>
    </source>
</evidence>
<dbReference type="InterPro" id="IPR036179">
    <property type="entry name" value="Ig-like_dom_sf"/>
</dbReference>
<evidence type="ECO:0000256" key="1">
    <source>
        <dbReference type="ARBA" id="ARBA00022729"/>
    </source>
</evidence>
<evidence type="ECO:0000313" key="8">
    <source>
        <dbReference type="Ensembl" id="ENSMSIP00000020756.1"/>
    </source>
</evidence>
<keyword evidence="1" id="KW-0732">Signal</keyword>
<feature type="transmembrane region" description="Helical" evidence="6">
    <location>
        <begin position="91"/>
        <end position="110"/>
    </location>
</feature>
<keyword evidence="6" id="KW-1133">Transmembrane helix</keyword>
<dbReference type="InterPro" id="IPR007110">
    <property type="entry name" value="Ig-like_dom"/>
</dbReference>
<dbReference type="InterPro" id="IPR013106">
    <property type="entry name" value="Ig_V-set"/>
</dbReference>
<keyword evidence="3" id="KW-0393">Immunoglobulin domain</keyword>
<dbReference type="SMART" id="SM00409">
    <property type="entry name" value="IG"/>
    <property type="match status" value="2"/>
</dbReference>
<dbReference type="GeneTree" id="ENSGT01100000263479"/>
<dbReference type="CDD" id="cd05774">
    <property type="entry name" value="IgV_CEACAM_D1"/>
    <property type="match status" value="1"/>
</dbReference>
<evidence type="ECO:0000256" key="3">
    <source>
        <dbReference type="ARBA" id="ARBA00023319"/>
    </source>
</evidence>
<sequence length="314" mass="35203">MTQRLWRRPRKASPSSVYSCRVSGEPRATQTREEREPYKGHSNSRGLGNIDDAVPLHRASEAHPQPTPRLRDERTHLPAQDLGIISPNTKVPILIGFSLLAFLLTCWNAPAAAELTIELVPPMVAEGGNSVLFVHEMPLNVQAFYWYKQRDSTKSYEVARYLTPTNQSSKMPQHSDRKTVFYSGSLLIRNVTKADSGVYTLLTFNTEMESELTHVHLEVQEPVAQPTLQADSTAVTEAGSVTLTCFSEDPGLSIRWLFNHQGLYFNDRMTLSQKNSRLTIDPAKREDAGEYQCQVSNGYSSKMSLPLQMSVTSE</sequence>
<organism evidence="8 9">
    <name type="scientific">Mus spicilegus</name>
    <name type="common">Mound-building mouse</name>
    <dbReference type="NCBI Taxonomy" id="10103"/>
    <lineage>
        <taxon>Eukaryota</taxon>
        <taxon>Metazoa</taxon>
        <taxon>Chordata</taxon>
        <taxon>Craniata</taxon>
        <taxon>Vertebrata</taxon>
        <taxon>Euteleostomi</taxon>
        <taxon>Mammalia</taxon>
        <taxon>Eutheria</taxon>
        <taxon>Euarchontoglires</taxon>
        <taxon>Glires</taxon>
        <taxon>Rodentia</taxon>
        <taxon>Myomorpha</taxon>
        <taxon>Muroidea</taxon>
        <taxon>Muridae</taxon>
        <taxon>Murinae</taxon>
        <taxon>Mus</taxon>
        <taxon>Mus</taxon>
    </lineage>
</organism>
<protein>
    <recommendedName>
        <fullName evidence="7">Ig-like domain-containing protein</fullName>
    </recommendedName>
</protein>
<name>A0A8C6HEH6_MUSSI</name>
<feature type="compositionally biased region" description="Basic and acidic residues" evidence="5">
    <location>
        <begin position="30"/>
        <end position="39"/>
    </location>
</feature>
<dbReference type="GO" id="GO:0005886">
    <property type="term" value="C:plasma membrane"/>
    <property type="evidence" value="ECO:0007669"/>
    <property type="project" value="TreeGrafter"/>
</dbReference>
<evidence type="ECO:0000256" key="4">
    <source>
        <dbReference type="ARBA" id="ARBA00038222"/>
    </source>
</evidence>
<comment type="similarity">
    <text evidence="4">Belongs to the immunoglobulin superfamily. CEA family.</text>
</comment>
<proteinExistence type="inferred from homology"/>
<evidence type="ECO:0000313" key="9">
    <source>
        <dbReference type="Proteomes" id="UP000694415"/>
    </source>
</evidence>
<reference evidence="8" key="1">
    <citation type="submission" date="2025-08" db="UniProtKB">
        <authorList>
            <consortium name="Ensembl"/>
        </authorList>
    </citation>
    <scope>IDENTIFICATION</scope>
</reference>
<dbReference type="Proteomes" id="UP000694415">
    <property type="component" value="Unplaced"/>
</dbReference>
<keyword evidence="6" id="KW-0472">Membrane</keyword>
<dbReference type="AlphaFoldDB" id="A0A8C6HEH6"/>
<evidence type="ECO:0000259" key="7">
    <source>
        <dbReference type="PROSITE" id="PS50835"/>
    </source>
</evidence>
<dbReference type="Ensembl" id="ENSMSIT00000026215.1">
    <property type="protein sequence ID" value="ENSMSIP00000020756.1"/>
    <property type="gene ID" value="ENSMSIG00000017649.1"/>
</dbReference>
<dbReference type="PANTHER" id="PTHR44427">
    <property type="entry name" value="CARCINOEMBRYONIC ANTIGEN-RELATED CELL ADHESION MOLECULE 19"/>
    <property type="match status" value="1"/>
</dbReference>
<dbReference type="InterPro" id="IPR013783">
    <property type="entry name" value="Ig-like_fold"/>
</dbReference>
<dbReference type="GO" id="GO:0002682">
    <property type="term" value="P:regulation of immune system process"/>
    <property type="evidence" value="ECO:0007669"/>
    <property type="project" value="TreeGrafter"/>
</dbReference>
<dbReference type="PROSITE" id="PS50835">
    <property type="entry name" value="IG_LIKE"/>
    <property type="match status" value="1"/>
</dbReference>
<dbReference type="Pfam" id="PF07686">
    <property type="entry name" value="V-set"/>
    <property type="match status" value="1"/>
</dbReference>
<keyword evidence="6" id="KW-0812">Transmembrane</keyword>
<dbReference type="GO" id="GO:0007165">
    <property type="term" value="P:signal transduction"/>
    <property type="evidence" value="ECO:0007669"/>
    <property type="project" value="TreeGrafter"/>
</dbReference>
<dbReference type="Gene3D" id="2.60.40.10">
    <property type="entry name" value="Immunoglobulins"/>
    <property type="match status" value="2"/>
</dbReference>
<dbReference type="FunFam" id="2.60.40.10:FF:000244">
    <property type="entry name" value="carcinoembryonic antigen-related cell adhesion molecule 16"/>
    <property type="match status" value="1"/>
</dbReference>
<evidence type="ECO:0000256" key="5">
    <source>
        <dbReference type="SAM" id="MobiDB-lite"/>
    </source>
</evidence>
<dbReference type="Pfam" id="PF13927">
    <property type="entry name" value="Ig_3"/>
    <property type="match status" value="1"/>
</dbReference>
<dbReference type="GO" id="GO:0009986">
    <property type="term" value="C:cell surface"/>
    <property type="evidence" value="ECO:0007669"/>
    <property type="project" value="TreeGrafter"/>
</dbReference>
<evidence type="ECO:0000256" key="2">
    <source>
        <dbReference type="ARBA" id="ARBA00023180"/>
    </source>
</evidence>
<accession>A0A8C6HEH6</accession>
<reference evidence="8" key="2">
    <citation type="submission" date="2025-09" db="UniProtKB">
        <authorList>
            <consortium name="Ensembl"/>
        </authorList>
    </citation>
    <scope>IDENTIFICATION</scope>
</reference>
<dbReference type="InterPro" id="IPR003599">
    <property type="entry name" value="Ig_sub"/>
</dbReference>
<dbReference type="SUPFAM" id="SSF48726">
    <property type="entry name" value="Immunoglobulin"/>
    <property type="match status" value="2"/>
</dbReference>
<feature type="domain" description="Ig-like" evidence="7">
    <location>
        <begin position="222"/>
        <end position="312"/>
    </location>
</feature>
<dbReference type="InterPro" id="IPR003598">
    <property type="entry name" value="Ig_sub2"/>
</dbReference>
<dbReference type="PANTHER" id="PTHR44427:SF1">
    <property type="entry name" value="CARCINOEMBRYONIC ANTIGEN-RELATED CELL ADHESION MOLECULE 1"/>
    <property type="match status" value="1"/>
</dbReference>
<keyword evidence="2" id="KW-0325">Glycoprotein</keyword>
<dbReference type="InterPro" id="IPR050831">
    <property type="entry name" value="CEA_cell_adhesion"/>
</dbReference>